<dbReference type="InterPro" id="IPR001633">
    <property type="entry name" value="EAL_dom"/>
</dbReference>
<sequence length="411" mass="47513">MDIYVARQPIFDREMRLFGYELLYRESGTNSFHGTTNDGHATASLLANSVLVIGFDELIEGTKGFVNFPEDFLVQQLPRLLPKQKIIVEILERVTPSREVISACRLLKKDGYTLALDDFVFGRKDYEELIELADMIKVEFSRTRIKDQMRFIQKYRGQKILLAEKLETMLDYRFALAMGYDLFQGYFFSKPLMINAKEIGYQQANLIRILKELREPEPDLIRISTLVQEDLGLTYKLLRVANTIRYGAKYRIKSVGQALIRIGTEDMIKWTHIMLLTGAQEVENAELVKRSLIRGKMLELIAIKLGLINQSSDYFITGIFSSLDQILSQPMQEILTKLPLDQEVFEALLGNENDLRICLDSVVKFEQAQWDVTLPFIKSHKLTTEDFMSLYLKAIKWQHTLSEEEAKTTHL</sequence>
<reference evidence="3" key="1">
    <citation type="submission" date="2016-10" db="EMBL/GenBank/DDBJ databases">
        <authorList>
            <person name="Varghese N."/>
            <person name="Submissions S."/>
        </authorList>
    </citation>
    <scope>NUCLEOTIDE SEQUENCE [LARGE SCALE GENOMIC DNA]</scope>
    <source>
        <strain evidence="3">ATCC 700379</strain>
    </source>
</reference>
<dbReference type="AlphaFoldDB" id="A0A1I2N903"/>
<dbReference type="EMBL" id="FOOY01000003">
    <property type="protein sequence ID" value="SFF97986.1"/>
    <property type="molecule type" value="Genomic_DNA"/>
</dbReference>
<dbReference type="PROSITE" id="PS51833">
    <property type="entry name" value="HDOD"/>
    <property type="match status" value="1"/>
</dbReference>
<dbReference type="Gene3D" id="1.10.3210.10">
    <property type="entry name" value="Hypothetical protein af1432"/>
    <property type="match status" value="1"/>
</dbReference>
<feature type="domain" description="HDOD" evidence="1">
    <location>
        <begin position="199"/>
        <end position="386"/>
    </location>
</feature>
<dbReference type="PIRSF" id="PIRSF003180">
    <property type="entry name" value="DiGMPpdiest_YuxH"/>
    <property type="match status" value="1"/>
</dbReference>
<dbReference type="STRING" id="269670.SAMN02982927_00249"/>
<dbReference type="OrthoDB" id="9804751at2"/>
<dbReference type="InterPro" id="IPR013976">
    <property type="entry name" value="HDOD"/>
</dbReference>
<evidence type="ECO:0000313" key="2">
    <source>
        <dbReference type="EMBL" id="SFF97986.1"/>
    </source>
</evidence>
<evidence type="ECO:0000313" key="3">
    <source>
        <dbReference type="Proteomes" id="UP000198752"/>
    </source>
</evidence>
<dbReference type="InterPro" id="IPR014408">
    <property type="entry name" value="dGMP_Pdiesterase_EAL/HD-GYP"/>
</dbReference>
<proteinExistence type="predicted"/>
<dbReference type="SUPFAM" id="SSF141868">
    <property type="entry name" value="EAL domain-like"/>
    <property type="match status" value="1"/>
</dbReference>
<name>A0A1I2N903_9BACL</name>
<dbReference type="SUPFAM" id="SSF109604">
    <property type="entry name" value="HD-domain/PDEase-like"/>
    <property type="match status" value="1"/>
</dbReference>
<dbReference type="PANTHER" id="PTHR33525">
    <property type="match status" value="1"/>
</dbReference>
<dbReference type="Pfam" id="PF08668">
    <property type="entry name" value="HDOD"/>
    <property type="match status" value="1"/>
</dbReference>
<dbReference type="RefSeq" id="WP_093669259.1">
    <property type="nucleotide sequence ID" value="NZ_FOOY01000003.1"/>
</dbReference>
<dbReference type="Gene3D" id="3.20.20.450">
    <property type="entry name" value="EAL domain"/>
    <property type="match status" value="1"/>
</dbReference>
<dbReference type="Proteomes" id="UP000198752">
    <property type="component" value="Unassembled WGS sequence"/>
</dbReference>
<organism evidence="2 3">
    <name type="scientific">Sporolactobacillus nakayamae</name>
    <dbReference type="NCBI Taxonomy" id="269670"/>
    <lineage>
        <taxon>Bacteria</taxon>
        <taxon>Bacillati</taxon>
        <taxon>Bacillota</taxon>
        <taxon>Bacilli</taxon>
        <taxon>Bacillales</taxon>
        <taxon>Sporolactobacillaceae</taxon>
        <taxon>Sporolactobacillus</taxon>
    </lineage>
</organism>
<dbReference type="InterPro" id="IPR035919">
    <property type="entry name" value="EAL_sf"/>
</dbReference>
<accession>A0A1I2N903</accession>
<gene>
    <name evidence="2" type="ORF">SAMN02982927_00249</name>
</gene>
<dbReference type="Pfam" id="PF00563">
    <property type="entry name" value="EAL"/>
    <property type="match status" value="1"/>
</dbReference>
<protein>
    <submittedName>
        <fullName evidence="2">EAL and modified HD-GYP domain-containing signal transduction protein</fullName>
    </submittedName>
</protein>
<dbReference type="PANTHER" id="PTHR33525:SF4">
    <property type="entry name" value="CYCLIC DI-GMP PHOSPHODIESTERASE CDGJ"/>
    <property type="match status" value="1"/>
</dbReference>
<evidence type="ECO:0000259" key="1">
    <source>
        <dbReference type="PROSITE" id="PS51833"/>
    </source>
</evidence>
<dbReference type="InterPro" id="IPR052340">
    <property type="entry name" value="RNase_Y/CdgJ"/>
</dbReference>
<keyword evidence="3" id="KW-1185">Reference proteome</keyword>